<protein>
    <recommendedName>
        <fullName evidence="4">Polyketide cyclase / dehydrase and lipid transport</fullName>
    </recommendedName>
</protein>
<organism evidence="2 3">
    <name type="scientific">Marinomonas fungiae</name>
    <dbReference type="NCBI Taxonomy" id="1137284"/>
    <lineage>
        <taxon>Bacteria</taxon>
        <taxon>Pseudomonadati</taxon>
        <taxon>Pseudomonadota</taxon>
        <taxon>Gammaproteobacteria</taxon>
        <taxon>Oceanospirillales</taxon>
        <taxon>Oceanospirillaceae</taxon>
        <taxon>Marinomonas</taxon>
    </lineage>
</organism>
<accession>A0A0K6IJH9</accession>
<dbReference type="SUPFAM" id="SSF55961">
    <property type="entry name" value="Bet v1-like"/>
    <property type="match status" value="1"/>
</dbReference>
<evidence type="ECO:0008006" key="4">
    <source>
        <dbReference type="Google" id="ProtNLM"/>
    </source>
</evidence>
<reference evidence="3" key="1">
    <citation type="submission" date="2015-08" db="EMBL/GenBank/DDBJ databases">
        <authorList>
            <person name="Varghese N."/>
        </authorList>
    </citation>
    <scope>NUCLEOTIDE SEQUENCE [LARGE SCALE GENOMIC DNA]</scope>
    <source>
        <strain evidence="3">JCM 18476</strain>
    </source>
</reference>
<dbReference type="STRING" id="1137284.GCA_001418205_01107"/>
<dbReference type="AlphaFoldDB" id="A0A0K6IJH9"/>
<evidence type="ECO:0000313" key="2">
    <source>
        <dbReference type="EMBL" id="CUB03260.1"/>
    </source>
</evidence>
<keyword evidence="1" id="KW-1133">Transmembrane helix</keyword>
<name>A0A0K6IJH9_9GAMM</name>
<dbReference type="Proteomes" id="UP000182769">
    <property type="component" value="Unassembled WGS sequence"/>
</dbReference>
<dbReference type="RefSeq" id="WP_055462228.1">
    <property type="nucleotide sequence ID" value="NZ_CYHG01000003.1"/>
</dbReference>
<feature type="transmembrane region" description="Helical" evidence="1">
    <location>
        <begin position="12"/>
        <end position="31"/>
    </location>
</feature>
<sequence length="178" mass="19859">MQPTQALVSLRYVTRIAAVIILVAVAVGFFLPSDYRIERSAVAQSAQYDLVQERLLNPEAWTDWMYIESGKLVQQDGGDTLQEGNRYLIQYEGEATKQGSMVIDSVSMEAITFTVQPNQKTQPIPNTLYIDVTEDGRTHLQWVIEGELDAGFLSPYLAFLANRIAGANIEKSLSNLTQ</sequence>
<proteinExistence type="predicted"/>
<evidence type="ECO:0000313" key="3">
    <source>
        <dbReference type="Proteomes" id="UP000182769"/>
    </source>
</evidence>
<keyword evidence="1" id="KW-0812">Transmembrane</keyword>
<keyword evidence="3" id="KW-1185">Reference proteome</keyword>
<dbReference type="EMBL" id="CYHG01000003">
    <property type="protein sequence ID" value="CUB03260.1"/>
    <property type="molecule type" value="Genomic_DNA"/>
</dbReference>
<keyword evidence="1" id="KW-0472">Membrane</keyword>
<evidence type="ECO:0000256" key="1">
    <source>
        <dbReference type="SAM" id="Phobius"/>
    </source>
</evidence>
<dbReference type="OrthoDB" id="9807923at2"/>
<gene>
    <name evidence="2" type="ORF">Ga0061065_103109</name>
</gene>